<dbReference type="InterPro" id="IPR023799">
    <property type="entry name" value="RbfA_dom_sf"/>
</dbReference>
<reference evidence="3" key="1">
    <citation type="submission" date="2025-08" db="UniProtKB">
        <authorList>
            <consortium name="RefSeq"/>
        </authorList>
    </citation>
    <scope>IDENTIFICATION</scope>
    <source>
        <tissue evidence="3">Thorax and Abdomen</tissue>
    </source>
</reference>
<dbReference type="SUPFAM" id="SSF89919">
    <property type="entry name" value="Ribosome-binding factor A, RbfA"/>
    <property type="match status" value="1"/>
</dbReference>
<protein>
    <submittedName>
        <fullName evidence="3">Uncharacterized protein LOC107222088</fullName>
    </submittedName>
</protein>
<feature type="region of interest" description="Disordered" evidence="1">
    <location>
        <begin position="50"/>
        <end position="73"/>
    </location>
</feature>
<dbReference type="Proteomes" id="UP000829291">
    <property type="component" value="Chromosome 5"/>
</dbReference>
<dbReference type="RefSeq" id="XP_015516789.2">
    <property type="nucleotide sequence ID" value="XM_015661303.2"/>
</dbReference>
<feature type="compositionally biased region" description="Polar residues" evidence="1">
    <location>
        <begin position="54"/>
        <end position="64"/>
    </location>
</feature>
<dbReference type="AlphaFoldDB" id="A0A6J0BQD6"/>
<dbReference type="Gene3D" id="3.30.300.20">
    <property type="match status" value="1"/>
</dbReference>
<dbReference type="InterPro" id="IPR000238">
    <property type="entry name" value="RbfA"/>
</dbReference>
<dbReference type="InParanoid" id="A0A6J0BQD6"/>
<dbReference type="KEGG" id="nlo:107222088"/>
<dbReference type="FunCoup" id="A0A6J0BQD6">
    <property type="interactions" value="487"/>
</dbReference>
<sequence>MASKWQDLTKIKLFYNLFRGISTCDTNFAKSYAAREGKFISKIMRGDRTPRKWCQSSDSSSNPHTLLKPRLPHQSKRRNDVLNKLFMKYITDLLATGEVAPDIIDQGVEISRVSVTPDFNKVNVFWFAKDGAESDERIEQILHRAEGALRHELSQLRLMGVVPMIKFVKDRQYIKIIEVDQKLTVADFGEGFIPTDPAQRLKTIPVLDIKLPAQVWSEIEKLHEDTQEIEEHVTEDPLPSMRNDVLGLDQALIMAKVKSSMDKSRAAFSNRCLNIVNPLSKETQQSSKVTEYLSVKQRSEAFSAFLSKRQIDEKIRKQVKKERSLNREDELSFLDEPKIVDDDDDILDVDVHQLNDDSDEFYDNKLT</sequence>
<accession>A0A6J0BQD6</accession>
<dbReference type="OrthoDB" id="418445at2759"/>
<evidence type="ECO:0000313" key="3">
    <source>
        <dbReference type="RefSeq" id="XP_015516789.2"/>
    </source>
</evidence>
<keyword evidence="2" id="KW-1185">Reference proteome</keyword>
<dbReference type="InterPro" id="IPR015946">
    <property type="entry name" value="KH_dom-like_a/b"/>
</dbReference>
<organism evidence="3">
    <name type="scientific">Neodiprion lecontei</name>
    <name type="common">Redheaded pine sawfly</name>
    <dbReference type="NCBI Taxonomy" id="441921"/>
    <lineage>
        <taxon>Eukaryota</taxon>
        <taxon>Metazoa</taxon>
        <taxon>Ecdysozoa</taxon>
        <taxon>Arthropoda</taxon>
        <taxon>Hexapoda</taxon>
        <taxon>Insecta</taxon>
        <taxon>Pterygota</taxon>
        <taxon>Neoptera</taxon>
        <taxon>Endopterygota</taxon>
        <taxon>Hymenoptera</taxon>
        <taxon>Tenthredinoidea</taxon>
        <taxon>Diprionidae</taxon>
        <taxon>Diprioninae</taxon>
        <taxon>Neodiprion</taxon>
    </lineage>
</organism>
<dbReference type="GeneID" id="107222088"/>
<dbReference type="PANTHER" id="PTHR14725:SF0">
    <property type="entry name" value="RIBOSOME-BINDING FACTOR A, MITOCHONDRIAL-RELATED"/>
    <property type="match status" value="1"/>
</dbReference>
<dbReference type="InterPro" id="IPR039212">
    <property type="entry name" value="RBFA_mitochondrial"/>
</dbReference>
<name>A0A6J0BQD6_NEOLC</name>
<gene>
    <name evidence="3" type="primary">LOC107222088</name>
</gene>
<evidence type="ECO:0000313" key="2">
    <source>
        <dbReference type="Proteomes" id="UP000829291"/>
    </source>
</evidence>
<evidence type="ECO:0000256" key="1">
    <source>
        <dbReference type="SAM" id="MobiDB-lite"/>
    </source>
</evidence>
<dbReference type="Pfam" id="PF02033">
    <property type="entry name" value="RBFA"/>
    <property type="match status" value="1"/>
</dbReference>
<dbReference type="GO" id="GO:0006364">
    <property type="term" value="P:rRNA processing"/>
    <property type="evidence" value="ECO:0007669"/>
    <property type="project" value="InterPro"/>
</dbReference>
<proteinExistence type="predicted"/>
<dbReference type="PANTHER" id="PTHR14725">
    <property type="entry name" value="RIBOSOME-BINDING FACTOR A, MITOCHONDRIAL-RELATED"/>
    <property type="match status" value="1"/>
</dbReference>